<dbReference type="EMBL" id="CAKOFQ010008217">
    <property type="protein sequence ID" value="CAH2012753.1"/>
    <property type="molecule type" value="Genomic_DNA"/>
</dbReference>
<dbReference type="AlphaFoldDB" id="A0A9P0MEK2"/>
<comment type="caution">
    <text evidence="3">The sequence shown here is derived from an EMBL/GenBank/DDBJ whole genome shotgun (WGS) entry which is preliminary data.</text>
</comment>
<dbReference type="InterPro" id="IPR056769">
    <property type="entry name" value="Piezo_TM1-24"/>
</dbReference>
<feature type="domain" description="Piezo TM1-24" evidence="2">
    <location>
        <begin position="26"/>
        <end position="253"/>
    </location>
</feature>
<feature type="transmembrane region" description="Helical" evidence="1">
    <location>
        <begin position="219"/>
        <end position="238"/>
    </location>
</feature>
<protein>
    <recommendedName>
        <fullName evidence="2">Piezo TM1-24 domain-containing protein</fullName>
    </recommendedName>
</protein>
<sequence>MTRYAFGIFILRLVIPTMILASIIVRPSLMGSIYLGMLLYLPYLDLIENERLNKGAFNYVMTFVPYQTAAIQLGFYLYTISTDEIHLEENANMLRLFKSLGMSTLDDLSAFQVYCWVGPEGLMVIVSILYRWSMGMIGKGNTHESEETNEKAELEAKKEKMSYLKLSTTIGKSFTVFLIFVVAVWQHTFFGVCYYLIFLFIISMWALNQALSSHVSMVLKLSSPILLVHVVGIYVFQIEGIQFNLLDKSTVLRNTEWRRRNACIKKNGELEGKC</sequence>
<dbReference type="GO" id="GO:0016020">
    <property type="term" value="C:membrane"/>
    <property type="evidence" value="ECO:0007669"/>
    <property type="project" value="InterPro"/>
</dbReference>
<name>A0A9P0MEK2_ACAOB</name>
<dbReference type="GO" id="GO:0008381">
    <property type="term" value="F:mechanosensitive monoatomic ion channel activity"/>
    <property type="evidence" value="ECO:0007669"/>
    <property type="project" value="InterPro"/>
</dbReference>
<keyword evidence="1" id="KW-1133">Transmembrane helix</keyword>
<feature type="transmembrane region" description="Helical" evidence="1">
    <location>
        <begin position="189"/>
        <end position="207"/>
    </location>
</feature>
<feature type="transmembrane region" description="Helical" evidence="1">
    <location>
        <begin position="111"/>
        <end position="130"/>
    </location>
</feature>
<dbReference type="PANTHER" id="PTHR47049:SF2">
    <property type="entry name" value="PIEZO-TYPE MECHANOSENSITIVE ION CHANNEL HOMOLOG"/>
    <property type="match status" value="1"/>
</dbReference>
<accession>A0A9P0MEK2</accession>
<dbReference type="InterPro" id="IPR027272">
    <property type="entry name" value="Piezo"/>
</dbReference>
<evidence type="ECO:0000256" key="1">
    <source>
        <dbReference type="SAM" id="Phobius"/>
    </source>
</evidence>
<keyword evidence="1" id="KW-0812">Transmembrane</keyword>
<dbReference type="OrthoDB" id="6741733at2759"/>
<reference evidence="3" key="1">
    <citation type="submission" date="2022-03" db="EMBL/GenBank/DDBJ databases">
        <authorList>
            <person name="Sayadi A."/>
        </authorList>
    </citation>
    <scope>NUCLEOTIDE SEQUENCE</scope>
</reference>
<keyword evidence="1" id="KW-0472">Membrane</keyword>
<dbReference type="Proteomes" id="UP001152888">
    <property type="component" value="Unassembled WGS sequence"/>
</dbReference>
<keyword evidence="4" id="KW-1185">Reference proteome</keyword>
<evidence type="ECO:0000313" key="3">
    <source>
        <dbReference type="EMBL" id="CAH2012753.1"/>
    </source>
</evidence>
<dbReference type="PANTHER" id="PTHR47049">
    <property type="entry name" value="PIEZO-TYPE MECHANOSENSITIVE ION CHANNEL HOMOLOG"/>
    <property type="match status" value="1"/>
</dbReference>
<evidence type="ECO:0000259" key="2">
    <source>
        <dbReference type="Pfam" id="PF24871"/>
    </source>
</evidence>
<feature type="transmembrane region" description="Helical" evidence="1">
    <location>
        <begin position="31"/>
        <end position="47"/>
    </location>
</feature>
<evidence type="ECO:0000313" key="4">
    <source>
        <dbReference type="Proteomes" id="UP001152888"/>
    </source>
</evidence>
<feature type="transmembrane region" description="Helical" evidence="1">
    <location>
        <begin position="163"/>
        <end position="183"/>
    </location>
</feature>
<gene>
    <name evidence="3" type="ORF">ACAOBT_LOCUS32997</name>
</gene>
<proteinExistence type="predicted"/>
<organism evidence="3 4">
    <name type="scientific">Acanthoscelides obtectus</name>
    <name type="common">Bean weevil</name>
    <name type="synonym">Bruchus obtectus</name>
    <dbReference type="NCBI Taxonomy" id="200917"/>
    <lineage>
        <taxon>Eukaryota</taxon>
        <taxon>Metazoa</taxon>
        <taxon>Ecdysozoa</taxon>
        <taxon>Arthropoda</taxon>
        <taxon>Hexapoda</taxon>
        <taxon>Insecta</taxon>
        <taxon>Pterygota</taxon>
        <taxon>Neoptera</taxon>
        <taxon>Endopterygota</taxon>
        <taxon>Coleoptera</taxon>
        <taxon>Polyphaga</taxon>
        <taxon>Cucujiformia</taxon>
        <taxon>Chrysomeloidea</taxon>
        <taxon>Chrysomelidae</taxon>
        <taxon>Bruchinae</taxon>
        <taxon>Bruchini</taxon>
        <taxon>Acanthoscelides</taxon>
    </lineage>
</organism>
<dbReference type="Pfam" id="PF24871">
    <property type="entry name" value="Piezo_TM1-24"/>
    <property type="match status" value="1"/>
</dbReference>
<feature type="transmembrane region" description="Helical" evidence="1">
    <location>
        <begin position="59"/>
        <end position="78"/>
    </location>
</feature>